<comment type="caution">
    <text evidence="2">The sequence shown here is derived from an EMBL/GenBank/DDBJ whole genome shotgun (WGS) entry which is preliminary data.</text>
</comment>
<feature type="compositionally biased region" description="Pro residues" evidence="1">
    <location>
        <begin position="105"/>
        <end position="114"/>
    </location>
</feature>
<proteinExistence type="predicted"/>
<organism evidence="2 3">
    <name type="scientific">Belnapia mucosa</name>
    <dbReference type="NCBI Taxonomy" id="2804532"/>
    <lineage>
        <taxon>Bacteria</taxon>
        <taxon>Pseudomonadati</taxon>
        <taxon>Pseudomonadota</taxon>
        <taxon>Alphaproteobacteria</taxon>
        <taxon>Acetobacterales</taxon>
        <taxon>Roseomonadaceae</taxon>
        <taxon>Belnapia</taxon>
    </lineage>
</organism>
<feature type="compositionally biased region" description="Pro residues" evidence="1">
    <location>
        <begin position="85"/>
        <end position="96"/>
    </location>
</feature>
<protein>
    <submittedName>
        <fullName evidence="2">Uncharacterized protein</fullName>
    </submittedName>
</protein>
<dbReference type="Proteomes" id="UP000606490">
    <property type="component" value="Unassembled WGS sequence"/>
</dbReference>
<keyword evidence="3" id="KW-1185">Reference proteome</keyword>
<feature type="region of interest" description="Disordered" evidence="1">
    <location>
        <begin position="19"/>
        <end position="177"/>
    </location>
</feature>
<evidence type="ECO:0000313" key="3">
    <source>
        <dbReference type="Proteomes" id="UP000606490"/>
    </source>
</evidence>
<evidence type="ECO:0000313" key="2">
    <source>
        <dbReference type="EMBL" id="MBL6454952.1"/>
    </source>
</evidence>
<feature type="compositionally biased region" description="Pro residues" evidence="1">
    <location>
        <begin position="137"/>
        <end position="177"/>
    </location>
</feature>
<sequence length="258" mass="26123">MAQDSDVARVAAALKAPGIRYRSFGNDPVRGATPPADNAAGALPDHDRVPEDAAPPAPQPAAQAPQPVEPPAARAIPDRIVYAPPAMPEAPAPQPVAQPAYAVPPQLPPSPPAPSAFVAQHQTSPAPPSFTAQPYIPSAPPGYPPPQAYAAPAYPPAGPPPSFAPMQPAMPPPAPAPVPTPAPYRLLEALGRPDDVMPQGAALALGPMEGRRADGLLPAALVTLPLAEVLRLVAAGPPITAASPFAAFRIPGNSPSGR</sequence>
<reference evidence="2 3" key="1">
    <citation type="submission" date="2021-01" db="EMBL/GenBank/DDBJ databases">
        <title>Belnapia mucosa sp. nov. and Belnapia arida sp. nov., isolated from the Tabernas Desert (Almeria, Spain).</title>
        <authorList>
            <person name="Molina-Menor E."/>
            <person name="Vidal-Verdu A."/>
            <person name="Calonge A."/>
            <person name="Satari L."/>
            <person name="Pereto Magraner J."/>
            <person name="Porcar Miralles M."/>
        </authorList>
    </citation>
    <scope>NUCLEOTIDE SEQUENCE [LARGE SCALE GENOMIC DNA]</scope>
    <source>
        <strain evidence="2 3">T6</strain>
    </source>
</reference>
<accession>A0ABS1UZS1</accession>
<dbReference type="RefSeq" id="WP_202824685.1">
    <property type="nucleotide sequence ID" value="NZ_JAEUXJ010000002.1"/>
</dbReference>
<evidence type="ECO:0000256" key="1">
    <source>
        <dbReference type="SAM" id="MobiDB-lite"/>
    </source>
</evidence>
<name>A0ABS1UZS1_9PROT</name>
<gene>
    <name evidence="2" type="ORF">JMJ55_06430</name>
</gene>
<dbReference type="EMBL" id="JAEUXJ010000002">
    <property type="protein sequence ID" value="MBL6454952.1"/>
    <property type="molecule type" value="Genomic_DNA"/>
</dbReference>